<dbReference type="GO" id="GO:0062129">
    <property type="term" value="C:chitin-based extracellular matrix"/>
    <property type="evidence" value="ECO:0007669"/>
    <property type="project" value="TreeGrafter"/>
</dbReference>
<dbReference type="EMBL" id="CH480816">
    <property type="protein sequence ID" value="EDW47368.1"/>
    <property type="molecule type" value="Genomic_DNA"/>
</dbReference>
<dbReference type="HOGENOM" id="CLU_785896_0_0_1"/>
<evidence type="ECO:0000256" key="3">
    <source>
        <dbReference type="SAM" id="MobiDB-lite"/>
    </source>
</evidence>
<proteinExistence type="predicted"/>
<gene>
    <name evidence="5" type="primary">Dsec\GM21272</name>
    <name evidence="5" type="ORF">Dsec_GM21272</name>
</gene>
<name>B4HN64_DROSE</name>
<feature type="compositionally biased region" description="Low complexity" evidence="3">
    <location>
        <begin position="225"/>
        <end position="270"/>
    </location>
</feature>
<keyword evidence="4" id="KW-0732">Signal</keyword>
<reference evidence="5 6" key="1">
    <citation type="journal article" date="2007" name="Nature">
        <title>Evolution of genes and genomes on the Drosophila phylogeny.</title>
        <authorList>
            <consortium name="Drosophila 12 Genomes Consortium"/>
            <person name="Clark A.G."/>
            <person name="Eisen M.B."/>
            <person name="Smith D.R."/>
            <person name="Bergman C.M."/>
            <person name="Oliver B."/>
            <person name="Markow T.A."/>
            <person name="Kaufman T.C."/>
            <person name="Kellis M."/>
            <person name="Gelbart W."/>
            <person name="Iyer V.N."/>
            <person name="Pollard D.A."/>
            <person name="Sackton T.B."/>
            <person name="Larracuente A.M."/>
            <person name="Singh N.D."/>
            <person name="Abad J.P."/>
            <person name="Abt D.N."/>
            <person name="Adryan B."/>
            <person name="Aguade M."/>
            <person name="Akashi H."/>
            <person name="Anderson W.W."/>
            <person name="Aquadro C.F."/>
            <person name="Ardell D.H."/>
            <person name="Arguello R."/>
            <person name="Artieri C.G."/>
            <person name="Barbash D.A."/>
            <person name="Barker D."/>
            <person name="Barsanti P."/>
            <person name="Batterham P."/>
            <person name="Batzoglou S."/>
            <person name="Begun D."/>
            <person name="Bhutkar A."/>
            <person name="Blanco E."/>
            <person name="Bosak S.A."/>
            <person name="Bradley R.K."/>
            <person name="Brand A.D."/>
            <person name="Brent M.R."/>
            <person name="Brooks A.N."/>
            <person name="Brown R.H."/>
            <person name="Butlin R.K."/>
            <person name="Caggese C."/>
            <person name="Calvi B.R."/>
            <person name="Bernardo de Carvalho A."/>
            <person name="Caspi A."/>
            <person name="Castrezana S."/>
            <person name="Celniker S.E."/>
            <person name="Chang J.L."/>
            <person name="Chapple C."/>
            <person name="Chatterji S."/>
            <person name="Chinwalla A."/>
            <person name="Civetta A."/>
            <person name="Clifton S.W."/>
            <person name="Comeron J.M."/>
            <person name="Costello J.C."/>
            <person name="Coyne J.A."/>
            <person name="Daub J."/>
            <person name="David R.G."/>
            <person name="Delcher A.L."/>
            <person name="Delehaunty K."/>
            <person name="Do C.B."/>
            <person name="Ebling H."/>
            <person name="Edwards K."/>
            <person name="Eickbush T."/>
            <person name="Evans J.D."/>
            <person name="Filipski A."/>
            <person name="Findeiss S."/>
            <person name="Freyhult E."/>
            <person name="Fulton L."/>
            <person name="Fulton R."/>
            <person name="Garcia A.C."/>
            <person name="Gardiner A."/>
            <person name="Garfield D.A."/>
            <person name="Garvin B.E."/>
            <person name="Gibson G."/>
            <person name="Gilbert D."/>
            <person name="Gnerre S."/>
            <person name="Godfrey J."/>
            <person name="Good R."/>
            <person name="Gotea V."/>
            <person name="Gravely B."/>
            <person name="Greenberg A.J."/>
            <person name="Griffiths-Jones S."/>
            <person name="Gross S."/>
            <person name="Guigo R."/>
            <person name="Gustafson E.A."/>
            <person name="Haerty W."/>
            <person name="Hahn M.W."/>
            <person name="Halligan D.L."/>
            <person name="Halpern A.L."/>
            <person name="Halter G.M."/>
            <person name="Han M.V."/>
            <person name="Heger A."/>
            <person name="Hillier L."/>
            <person name="Hinrichs A.S."/>
            <person name="Holmes I."/>
            <person name="Hoskins R.A."/>
            <person name="Hubisz M.J."/>
            <person name="Hultmark D."/>
            <person name="Huntley M.A."/>
            <person name="Jaffe D.B."/>
            <person name="Jagadeeshan S."/>
            <person name="Jeck W.R."/>
            <person name="Johnson J."/>
            <person name="Jones C.D."/>
            <person name="Jordan W.C."/>
            <person name="Karpen G.H."/>
            <person name="Kataoka E."/>
            <person name="Keightley P.D."/>
            <person name="Kheradpour P."/>
            <person name="Kirkness E.F."/>
            <person name="Koerich L.B."/>
            <person name="Kristiansen K."/>
            <person name="Kudrna D."/>
            <person name="Kulathinal R.J."/>
            <person name="Kumar S."/>
            <person name="Kwok R."/>
            <person name="Lander E."/>
            <person name="Langley C.H."/>
            <person name="Lapoint R."/>
            <person name="Lazzaro B.P."/>
            <person name="Lee S.J."/>
            <person name="Levesque L."/>
            <person name="Li R."/>
            <person name="Lin C.F."/>
            <person name="Lin M.F."/>
            <person name="Lindblad-Toh K."/>
            <person name="Llopart A."/>
            <person name="Long M."/>
            <person name="Low L."/>
            <person name="Lozovsky E."/>
            <person name="Lu J."/>
            <person name="Luo M."/>
            <person name="Machado C.A."/>
            <person name="Makalowski W."/>
            <person name="Marzo M."/>
            <person name="Matsuda M."/>
            <person name="Matzkin L."/>
            <person name="McAllister B."/>
            <person name="McBride C.S."/>
            <person name="McKernan B."/>
            <person name="McKernan K."/>
            <person name="Mendez-Lago M."/>
            <person name="Minx P."/>
            <person name="Mollenhauer M.U."/>
            <person name="Montooth K."/>
            <person name="Mount S.M."/>
            <person name="Mu X."/>
            <person name="Myers E."/>
            <person name="Negre B."/>
            <person name="Newfeld S."/>
            <person name="Nielsen R."/>
            <person name="Noor M.A."/>
            <person name="O'Grady P."/>
            <person name="Pachter L."/>
            <person name="Papaceit M."/>
            <person name="Parisi M.J."/>
            <person name="Parisi M."/>
            <person name="Parts L."/>
            <person name="Pedersen J.S."/>
            <person name="Pesole G."/>
            <person name="Phillippy A.M."/>
            <person name="Ponting C.P."/>
            <person name="Pop M."/>
            <person name="Porcelli D."/>
            <person name="Powell J.R."/>
            <person name="Prohaska S."/>
            <person name="Pruitt K."/>
            <person name="Puig M."/>
            <person name="Quesneville H."/>
            <person name="Ram K.R."/>
            <person name="Rand D."/>
            <person name="Rasmussen M.D."/>
            <person name="Reed L.K."/>
            <person name="Reenan R."/>
            <person name="Reily A."/>
            <person name="Remington K.A."/>
            <person name="Rieger T.T."/>
            <person name="Ritchie M.G."/>
            <person name="Robin C."/>
            <person name="Rogers Y.H."/>
            <person name="Rohde C."/>
            <person name="Rozas J."/>
            <person name="Rubenfield M.J."/>
            <person name="Ruiz A."/>
            <person name="Russo S."/>
            <person name="Salzberg S.L."/>
            <person name="Sanchez-Gracia A."/>
            <person name="Saranga D.J."/>
            <person name="Sato H."/>
            <person name="Schaeffer S.W."/>
            <person name="Schatz M.C."/>
            <person name="Schlenke T."/>
            <person name="Schwartz R."/>
            <person name="Segarra C."/>
            <person name="Singh R.S."/>
            <person name="Sirot L."/>
            <person name="Sirota M."/>
            <person name="Sisneros N.B."/>
            <person name="Smith C.D."/>
            <person name="Smith T.F."/>
            <person name="Spieth J."/>
            <person name="Stage D.E."/>
            <person name="Stark A."/>
            <person name="Stephan W."/>
            <person name="Strausberg R.L."/>
            <person name="Strempel S."/>
            <person name="Sturgill D."/>
            <person name="Sutton G."/>
            <person name="Sutton G.G."/>
            <person name="Tao W."/>
            <person name="Teichmann S."/>
            <person name="Tobari Y.N."/>
            <person name="Tomimura Y."/>
            <person name="Tsolas J.M."/>
            <person name="Valente V.L."/>
            <person name="Venter E."/>
            <person name="Venter J.C."/>
            <person name="Vicario S."/>
            <person name="Vieira F.G."/>
            <person name="Vilella A.J."/>
            <person name="Villasante A."/>
            <person name="Walenz B."/>
            <person name="Wang J."/>
            <person name="Wasserman M."/>
            <person name="Watts T."/>
            <person name="Wilson D."/>
            <person name="Wilson R.K."/>
            <person name="Wing R.A."/>
            <person name="Wolfner M.F."/>
            <person name="Wong A."/>
            <person name="Wong G.K."/>
            <person name="Wu C.I."/>
            <person name="Wu G."/>
            <person name="Yamamoto D."/>
            <person name="Yang H.P."/>
            <person name="Yang S.P."/>
            <person name="Yorke J.A."/>
            <person name="Yoshida K."/>
            <person name="Zdobnov E."/>
            <person name="Zhang P."/>
            <person name="Zhang Y."/>
            <person name="Zimin A.V."/>
            <person name="Baldwin J."/>
            <person name="Abdouelleil A."/>
            <person name="Abdulkadir J."/>
            <person name="Abebe A."/>
            <person name="Abera B."/>
            <person name="Abreu J."/>
            <person name="Acer S.C."/>
            <person name="Aftuck L."/>
            <person name="Alexander A."/>
            <person name="An P."/>
            <person name="Anderson E."/>
            <person name="Anderson S."/>
            <person name="Arachi H."/>
            <person name="Azer M."/>
            <person name="Bachantsang P."/>
            <person name="Barry A."/>
            <person name="Bayul T."/>
            <person name="Berlin A."/>
            <person name="Bessette D."/>
            <person name="Bloom T."/>
            <person name="Blye J."/>
            <person name="Boguslavskiy L."/>
            <person name="Bonnet C."/>
            <person name="Boukhgalter B."/>
            <person name="Bourzgui I."/>
            <person name="Brown A."/>
            <person name="Cahill P."/>
            <person name="Channer S."/>
            <person name="Cheshatsang Y."/>
            <person name="Chuda L."/>
            <person name="Citroen M."/>
            <person name="Collymore A."/>
            <person name="Cooke P."/>
            <person name="Costello M."/>
            <person name="D'Aco K."/>
            <person name="Daza R."/>
            <person name="De Haan G."/>
            <person name="DeGray S."/>
            <person name="DeMaso C."/>
            <person name="Dhargay N."/>
            <person name="Dooley K."/>
            <person name="Dooley E."/>
            <person name="Doricent M."/>
            <person name="Dorje P."/>
            <person name="Dorjee K."/>
            <person name="Dupes A."/>
            <person name="Elong R."/>
            <person name="Falk J."/>
            <person name="Farina A."/>
            <person name="Faro S."/>
            <person name="Ferguson D."/>
            <person name="Fisher S."/>
            <person name="Foley C.D."/>
            <person name="Franke A."/>
            <person name="Friedrich D."/>
            <person name="Gadbois L."/>
            <person name="Gearin G."/>
            <person name="Gearin C.R."/>
            <person name="Giannoukos G."/>
            <person name="Goode T."/>
            <person name="Graham J."/>
            <person name="Grandbois E."/>
            <person name="Grewal S."/>
            <person name="Gyaltsen K."/>
            <person name="Hafez N."/>
            <person name="Hagos B."/>
            <person name="Hall J."/>
            <person name="Henson C."/>
            <person name="Hollinger A."/>
            <person name="Honan T."/>
            <person name="Huard M.D."/>
            <person name="Hughes L."/>
            <person name="Hurhula B."/>
            <person name="Husby M.E."/>
            <person name="Kamat A."/>
            <person name="Kanga B."/>
            <person name="Kashin S."/>
            <person name="Khazanovich D."/>
            <person name="Kisner P."/>
            <person name="Lance K."/>
            <person name="Lara M."/>
            <person name="Lee W."/>
            <person name="Lennon N."/>
            <person name="Letendre F."/>
            <person name="LeVine R."/>
            <person name="Lipovsky A."/>
            <person name="Liu X."/>
            <person name="Liu J."/>
            <person name="Liu S."/>
            <person name="Lokyitsang T."/>
            <person name="Lokyitsang Y."/>
            <person name="Lubonja R."/>
            <person name="Lui A."/>
            <person name="MacDonald P."/>
            <person name="Magnisalis V."/>
            <person name="Maru K."/>
            <person name="Matthews C."/>
            <person name="McCusker W."/>
            <person name="McDonough S."/>
            <person name="Mehta T."/>
            <person name="Meldrim J."/>
            <person name="Meneus L."/>
            <person name="Mihai O."/>
            <person name="Mihalev A."/>
            <person name="Mihova T."/>
            <person name="Mittelman R."/>
            <person name="Mlenga V."/>
            <person name="Montmayeur A."/>
            <person name="Mulrain L."/>
            <person name="Navidi A."/>
            <person name="Naylor J."/>
            <person name="Negash T."/>
            <person name="Nguyen T."/>
            <person name="Nguyen N."/>
            <person name="Nicol R."/>
            <person name="Norbu C."/>
            <person name="Norbu N."/>
            <person name="Novod N."/>
            <person name="O'Neill B."/>
            <person name="Osman S."/>
            <person name="Markiewicz E."/>
            <person name="Oyono O.L."/>
            <person name="Patti C."/>
            <person name="Phunkhang P."/>
            <person name="Pierre F."/>
            <person name="Priest M."/>
            <person name="Raghuraman S."/>
            <person name="Rege F."/>
            <person name="Reyes R."/>
            <person name="Rise C."/>
            <person name="Rogov P."/>
            <person name="Ross K."/>
            <person name="Ryan E."/>
            <person name="Settipalli S."/>
            <person name="Shea T."/>
            <person name="Sherpa N."/>
            <person name="Shi L."/>
            <person name="Shih D."/>
            <person name="Sparrow T."/>
            <person name="Spaulding J."/>
            <person name="Stalker J."/>
            <person name="Stange-Thomann N."/>
            <person name="Stavropoulos S."/>
            <person name="Stone C."/>
            <person name="Strader C."/>
            <person name="Tesfaye S."/>
            <person name="Thomson T."/>
            <person name="Thoulutsang Y."/>
            <person name="Thoulutsang D."/>
            <person name="Topham K."/>
            <person name="Topping I."/>
            <person name="Tsamla T."/>
            <person name="Vassiliev H."/>
            <person name="Vo A."/>
            <person name="Wangchuk T."/>
            <person name="Wangdi T."/>
            <person name="Weiand M."/>
            <person name="Wilkinson J."/>
            <person name="Wilson A."/>
            <person name="Yadav S."/>
            <person name="Young G."/>
            <person name="Yu Q."/>
            <person name="Zembek L."/>
            <person name="Zhong D."/>
            <person name="Zimmer A."/>
            <person name="Zwirko Z."/>
            <person name="Jaffe D.B."/>
            <person name="Alvarez P."/>
            <person name="Brockman W."/>
            <person name="Butler J."/>
            <person name="Chin C."/>
            <person name="Gnerre S."/>
            <person name="Grabherr M."/>
            <person name="Kleber M."/>
            <person name="Mauceli E."/>
            <person name="MacCallum I."/>
        </authorList>
    </citation>
    <scope>NUCLEOTIDE SEQUENCE [LARGE SCALE GENOMIC DNA]</scope>
    <source>
        <strain evidence="6">Rob3c / Tucson 14021-0248.25</strain>
    </source>
</reference>
<evidence type="ECO:0000313" key="6">
    <source>
        <dbReference type="Proteomes" id="UP000001292"/>
    </source>
</evidence>
<keyword evidence="1 2" id="KW-0193">Cuticle</keyword>
<feature type="compositionally biased region" description="Low complexity" evidence="3">
    <location>
        <begin position="317"/>
        <end position="341"/>
    </location>
</feature>
<feature type="signal peptide" evidence="4">
    <location>
        <begin position="1"/>
        <end position="29"/>
    </location>
</feature>
<protein>
    <submittedName>
        <fullName evidence="5">GM21272</fullName>
    </submittedName>
</protein>
<dbReference type="OrthoDB" id="6379191at2759"/>
<dbReference type="AlphaFoldDB" id="B4HN64"/>
<feature type="compositionally biased region" description="Low complexity" evidence="3">
    <location>
        <begin position="48"/>
        <end position="57"/>
    </location>
</feature>
<feature type="compositionally biased region" description="Polar residues" evidence="3">
    <location>
        <begin position="198"/>
        <end position="210"/>
    </location>
</feature>
<dbReference type="KEGG" id="dse:6608621"/>
<dbReference type="Pfam" id="PF00379">
    <property type="entry name" value="Chitin_bind_4"/>
    <property type="match status" value="1"/>
</dbReference>
<dbReference type="STRING" id="7238.B4HN64"/>
<sequence length="368" mass="41459">MSVPRTPRFRHLRWVACLLASICISVSQAQLPGTGFQGQRPQVPPLQPLQQQANPFQRRQPNPVQGQGLFPGQRNPLNPLAPPLSGAALQNPYTRYNQYQQQNYVPITAYQNELNLDGSFSYGYSSADGTTAQAQGYVKNLGYGEGVEAQVIQGSYSYTSPEGTPITVRYIADENGFRAEGTGIPSSPQYFAGAQPYQQGLLNPNLNPYQTPFRQLPPPLPNAPFRPQLPGQQPLTPLQQQQQQQQQQLQQQRGFQQQQQPNSGQYQPDQPFNQLHSGNLPGQYAGKFGQQSFGSNLTAQQAQQQQNLNQQQQLQQQQQQQQQQQKEQQNEQQQQALITQQLRGRPNNLVDPYGYNQYGRRFKKSPKK</sequence>
<organism evidence="6">
    <name type="scientific">Drosophila sechellia</name>
    <name type="common">Fruit fly</name>
    <dbReference type="NCBI Taxonomy" id="7238"/>
    <lineage>
        <taxon>Eukaryota</taxon>
        <taxon>Metazoa</taxon>
        <taxon>Ecdysozoa</taxon>
        <taxon>Arthropoda</taxon>
        <taxon>Hexapoda</taxon>
        <taxon>Insecta</taxon>
        <taxon>Pterygota</taxon>
        <taxon>Neoptera</taxon>
        <taxon>Endopterygota</taxon>
        <taxon>Diptera</taxon>
        <taxon>Brachycera</taxon>
        <taxon>Muscomorpha</taxon>
        <taxon>Ephydroidea</taxon>
        <taxon>Drosophilidae</taxon>
        <taxon>Drosophila</taxon>
        <taxon>Sophophora</taxon>
    </lineage>
</organism>
<dbReference type="PRINTS" id="PR00947">
    <property type="entry name" value="CUTICLE"/>
</dbReference>
<evidence type="ECO:0000313" key="5">
    <source>
        <dbReference type="EMBL" id="EDW47368.1"/>
    </source>
</evidence>
<keyword evidence="6" id="KW-1185">Reference proteome</keyword>
<feature type="compositionally biased region" description="Pro residues" evidence="3">
    <location>
        <begin position="215"/>
        <end position="224"/>
    </location>
</feature>
<dbReference type="PANTHER" id="PTHR10380">
    <property type="entry name" value="CUTICLE PROTEIN"/>
    <property type="match status" value="1"/>
</dbReference>
<dbReference type="OMA" id="YAGQFGQ"/>
<dbReference type="InterPro" id="IPR050468">
    <property type="entry name" value="Cuticle_Struct_Prot"/>
</dbReference>
<evidence type="ECO:0000256" key="1">
    <source>
        <dbReference type="ARBA" id="ARBA00022460"/>
    </source>
</evidence>
<dbReference type="Proteomes" id="UP000001292">
    <property type="component" value="Unassembled WGS sequence"/>
</dbReference>
<dbReference type="GO" id="GO:0008010">
    <property type="term" value="F:structural constituent of chitin-based larval cuticle"/>
    <property type="evidence" value="ECO:0007669"/>
    <property type="project" value="TreeGrafter"/>
</dbReference>
<evidence type="ECO:0000256" key="4">
    <source>
        <dbReference type="SAM" id="SignalP"/>
    </source>
</evidence>
<feature type="region of interest" description="Disordered" evidence="3">
    <location>
        <begin position="198"/>
        <end position="290"/>
    </location>
</feature>
<dbReference type="InterPro" id="IPR031311">
    <property type="entry name" value="CHIT_BIND_RR_consensus"/>
</dbReference>
<feature type="region of interest" description="Disordered" evidence="3">
    <location>
        <begin position="317"/>
        <end position="368"/>
    </location>
</feature>
<evidence type="ECO:0000256" key="2">
    <source>
        <dbReference type="PROSITE-ProRule" id="PRU00497"/>
    </source>
</evidence>
<dbReference type="PROSITE" id="PS00233">
    <property type="entry name" value="CHIT_BIND_RR_1"/>
    <property type="match status" value="1"/>
</dbReference>
<feature type="region of interest" description="Disordered" evidence="3">
    <location>
        <begin position="35"/>
        <end position="74"/>
    </location>
</feature>
<dbReference type="PhylomeDB" id="B4HN64"/>
<feature type="chain" id="PRO_5002808803" evidence="4">
    <location>
        <begin position="30"/>
        <end position="368"/>
    </location>
</feature>
<dbReference type="PROSITE" id="PS51155">
    <property type="entry name" value="CHIT_BIND_RR_2"/>
    <property type="match status" value="1"/>
</dbReference>
<dbReference type="PANTHER" id="PTHR10380:SF230">
    <property type="entry name" value="CUTICULAR PROTEIN 47EE"/>
    <property type="match status" value="1"/>
</dbReference>
<dbReference type="InterPro" id="IPR000618">
    <property type="entry name" value="Insect_cuticle"/>
</dbReference>
<accession>B4HN64</accession>